<dbReference type="Pfam" id="PF04610">
    <property type="entry name" value="TrbL"/>
    <property type="match status" value="1"/>
</dbReference>
<keyword evidence="3 7" id="KW-0812">Transmembrane</keyword>
<feature type="compositionally biased region" description="Low complexity" evidence="6">
    <location>
        <begin position="380"/>
        <end position="414"/>
    </location>
</feature>
<dbReference type="AlphaFoldDB" id="A0A562K4D2"/>
<comment type="caution">
    <text evidence="8">The sequence shown here is derived from an EMBL/GenBank/DDBJ whole genome shotgun (WGS) entry which is preliminary data.</text>
</comment>
<dbReference type="RefSeq" id="WP_145075376.1">
    <property type="nucleotide sequence ID" value="NZ_JACIIY010000024.1"/>
</dbReference>
<comment type="subcellular location">
    <subcellularLocation>
        <location evidence="1">Membrane</location>
        <topology evidence="1">Multi-pass membrane protein</topology>
    </subcellularLocation>
</comment>
<dbReference type="InterPro" id="IPR014150">
    <property type="entry name" value="Conjugal_tfr_TrbL"/>
</dbReference>
<comment type="similarity">
    <text evidence="2">Belongs to the TrbL/VirB6 family.</text>
</comment>
<feature type="compositionally biased region" description="Gly residues" evidence="6">
    <location>
        <begin position="343"/>
        <end position="360"/>
    </location>
</feature>
<dbReference type="GO" id="GO:0016020">
    <property type="term" value="C:membrane"/>
    <property type="evidence" value="ECO:0007669"/>
    <property type="project" value="UniProtKB-SubCell"/>
</dbReference>
<sequence length="493" mass="48040">MAAADFNIIDKFLSAYTSAISSGFGLIQGDVTSVFSILIVIVIGITAVFWAIDENSQVLPQLFRKILLVGFFVWVVNDWQGLTSTIIKGFVELGLKAGASGMNANTFMNQPGDLVFMGWEHVKRFIEIIDEKTGPVAFFENFAAIVILAVAAIGTMLAFFILAVQLFVTIVEFRLVTLAAFVLIPFGILKQTSFLSERAFGYVVSAGLKLLTIAVIVSIGSKVFETIPLADPGGDVIAQALAICFASIILMMLSLTVPSLASALVTGGPQLGAGAALAGTAGVAAGVGAAYLGGRGAVALAQKAASAAGGGGSGGGGGGGGSAADLGGGAGPGGAGMQPATPQGGGSSSGGGGGGGGGGMSAAPAPSARGSGSSSGGGSRPSSGTSGLTGDGSAARQALANRAPGAAASAAQGGTTPGGPSGGGTAANDAGGAAEAPSAPPAPSTAPAADETVRRASERRRQRATRQAQTAMAATSAQGGSGMTAPINIDDEG</sequence>
<feature type="transmembrane region" description="Helical" evidence="7">
    <location>
        <begin position="31"/>
        <end position="50"/>
    </location>
</feature>
<keyword evidence="4 7" id="KW-1133">Transmembrane helix</keyword>
<feature type="compositionally biased region" description="Low complexity" evidence="6">
    <location>
        <begin position="426"/>
        <end position="437"/>
    </location>
</feature>
<evidence type="ECO:0000313" key="9">
    <source>
        <dbReference type="Proteomes" id="UP000316624"/>
    </source>
</evidence>
<evidence type="ECO:0000256" key="3">
    <source>
        <dbReference type="ARBA" id="ARBA00022692"/>
    </source>
</evidence>
<protein>
    <submittedName>
        <fullName evidence="8">Type IV secretion system protein TrbL</fullName>
    </submittedName>
</protein>
<gene>
    <name evidence="8" type="ORF">IQ35_03550</name>
</gene>
<feature type="transmembrane region" description="Helical" evidence="7">
    <location>
        <begin position="171"/>
        <end position="188"/>
    </location>
</feature>
<organism evidence="8 9">
    <name type="scientific">Sphingobium wenxiniae (strain DSM 21828 / CGMCC 1.7748 / JZ-1)</name>
    <dbReference type="NCBI Taxonomy" id="595605"/>
    <lineage>
        <taxon>Bacteria</taxon>
        <taxon>Pseudomonadati</taxon>
        <taxon>Pseudomonadota</taxon>
        <taxon>Alphaproteobacteria</taxon>
        <taxon>Sphingomonadales</taxon>
        <taxon>Sphingomonadaceae</taxon>
        <taxon>Sphingobium</taxon>
    </lineage>
</organism>
<evidence type="ECO:0000256" key="1">
    <source>
        <dbReference type="ARBA" id="ARBA00004141"/>
    </source>
</evidence>
<evidence type="ECO:0000313" key="8">
    <source>
        <dbReference type="EMBL" id="TWH90267.1"/>
    </source>
</evidence>
<keyword evidence="9" id="KW-1185">Reference proteome</keyword>
<reference evidence="8 9" key="1">
    <citation type="journal article" date="2015" name="Stand. Genomic Sci.">
        <title>Genomic Encyclopedia of Bacterial and Archaeal Type Strains, Phase III: the genomes of soil and plant-associated and newly described type strains.</title>
        <authorList>
            <person name="Whitman W.B."/>
            <person name="Woyke T."/>
            <person name="Klenk H.P."/>
            <person name="Zhou Y."/>
            <person name="Lilburn T.G."/>
            <person name="Beck B.J."/>
            <person name="De Vos P."/>
            <person name="Vandamme P."/>
            <person name="Eisen J.A."/>
            <person name="Garrity G."/>
            <person name="Hugenholtz P."/>
            <person name="Kyrpides N.C."/>
        </authorList>
    </citation>
    <scope>NUCLEOTIDE SEQUENCE [LARGE SCALE GENOMIC DNA]</scope>
    <source>
        <strain evidence="8 9">CGMCC 1.7748</strain>
    </source>
</reference>
<dbReference type="InterPro" id="IPR007688">
    <property type="entry name" value="Conjugal_tfr_TrbL/VirB6"/>
</dbReference>
<evidence type="ECO:0000256" key="7">
    <source>
        <dbReference type="SAM" id="Phobius"/>
    </source>
</evidence>
<evidence type="ECO:0000256" key="5">
    <source>
        <dbReference type="ARBA" id="ARBA00023136"/>
    </source>
</evidence>
<feature type="region of interest" description="Disordered" evidence="6">
    <location>
        <begin position="310"/>
        <end position="493"/>
    </location>
</feature>
<feature type="compositionally biased region" description="Low complexity" evidence="6">
    <location>
        <begin position="361"/>
        <end position="372"/>
    </location>
</feature>
<feature type="transmembrane region" description="Helical" evidence="7">
    <location>
        <begin position="142"/>
        <end position="164"/>
    </location>
</feature>
<feature type="compositionally biased region" description="Gly residues" evidence="6">
    <location>
        <begin position="415"/>
        <end position="425"/>
    </location>
</feature>
<dbReference type="GO" id="GO:0030255">
    <property type="term" value="P:protein secretion by the type IV secretion system"/>
    <property type="evidence" value="ECO:0007669"/>
    <property type="project" value="InterPro"/>
</dbReference>
<dbReference type="Proteomes" id="UP000316624">
    <property type="component" value="Unassembled WGS sequence"/>
</dbReference>
<proteinExistence type="inferred from homology"/>
<feature type="transmembrane region" description="Helical" evidence="7">
    <location>
        <begin position="273"/>
        <end position="293"/>
    </location>
</feature>
<name>A0A562K4D2_SPHWJ</name>
<feature type="compositionally biased region" description="Low complexity" evidence="6">
    <location>
        <begin position="465"/>
        <end position="478"/>
    </location>
</feature>
<evidence type="ECO:0000256" key="2">
    <source>
        <dbReference type="ARBA" id="ARBA00007802"/>
    </source>
</evidence>
<feature type="transmembrane region" description="Helical" evidence="7">
    <location>
        <begin position="236"/>
        <end position="261"/>
    </location>
</feature>
<feature type="transmembrane region" description="Helical" evidence="7">
    <location>
        <begin position="62"/>
        <end position="80"/>
    </location>
</feature>
<accession>A0A562K4D2</accession>
<dbReference type="NCBIfam" id="TIGR02783">
    <property type="entry name" value="TrbL_P"/>
    <property type="match status" value="1"/>
</dbReference>
<feature type="compositionally biased region" description="Gly residues" evidence="6">
    <location>
        <begin position="310"/>
        <end position="336"/>
    </location>
</feature>
<evidence type="ECO:0000256" key="4">
    <source>
        <dbReference type="ARBA" id="ARBA00022989"/>
    </source>
</evidence>
<keyword evidence="5 7" id="KW-0472">Membrane</keyword>
<feature type="transmembrane region" description="Helical" evidence="7">
    <location>
        <begin position="200"/>
        <end position="224"/>
    </location>
</feature>
<dbReference type="EMBL" id="VLKK01000022">
    <property type="protein sequence ID" value="TWH90267.1"/>
    <property type="molecule type" value="Genomic_DNA"/>
</dbReference>
<evidence type="ECO:0000256" key="6">
    <source>
        <dbReference type="SAM" id="MobiDB-lite"/>
    </source>
</evidence>